<evidence type="ECO:0000313" key="2">
    <source>
        <dbReference type="Proteomes" id="UP000293562"/>
    </source>
</evidence>
<sequence length="107" mass="12251">MICMLIGFCISPSILKSQLVQPSNSASFLFESDMQYTINFNNWFSLDHLFGFDWSSEENEKAEAGSLKNKLDVESKMKSPKDSTVLKVNRSPLKNFRNKPVIIQTRI</sequence>
<dbReference type="Proteomes" id="UP000293562">
    <property type="component" value="Unassembled WGS sequence"/>
</dbReference>
<accession>A0A4Q7VMA7</accession>
<keyword evidence="2" id="KW-1185">Reference proteome</keyword>
<organism evidence="1 2">
    <name type="scientific">Ancylomarina subtilis</name>
    <dbReference type="NCBI Taxonomy" id="1639035"/>
    <lineage>
        <taxon>Bacteria</taxon>
        <taxon>Pseudomonadati</taxon>
        <taxon>Bacteroidota</taxon>
        <taxon>Bacteroidia</taxon>
        <taxon>Marinilabiliales</taxon>
        <taxon>Marinifilaceae</taxon>
        <taxon>Ancylomarina</taxon>
    </lineage>
</organism>
<reference evidence="1 2" key="1">
    <citation type="submission" date="2019-02" db="EMBL/GenBank/DDBJ databases">
        <title>Genomic Encyclopedia of Type Strains, Phase IV (KMG-IV): sequencing the most valuable type-strain genomes for metagenomic binning, comparative biology and taxonomic classification.</title>
        <authorList>
            <person name="Goeker M."/>
        </authorList>
    </citation>
    <scope>NUCLEOTIDE SEQUENCE [LARGE SCALE GENOMIC DNA]</scope>
    <source>
        <strain evidence="1 2">DSM 28825</strain>
    </source>
</reference>
<dbReference type="EMBL" id="SHKN01000001">
    <property type="protein sequence ID" value="RZT97324.1"/>
    <property type="molecule type" value="Genomic_DNA"/>
</dbReference>
<evidence type="ECO:0000313" key="1">
    <source>
        <dbReference type="EMBL" id="RZT97324.1"/>
    </source>
</evidence>
<name>A0A4Q7VMA7_9BACT</name>
<comment type="caution">
    <text evidence="1">The sequence shown here is derived from an EMBL/GenBank/DDBJ whole genome shotgun (WGS) entry which is preliminary data.</text>
</comment>
<dbReference type="AlphaFoldDB" id="A0A4Q7VMA7"/>
<proteinExistence type="predicted"/>
<gene>
    <name evidence="1" type="ORF">EV201_1991</name>
</gene>
<protein>
    <submittedName>
        <fullName evidence="1">Uncharacterized protein</fullName>
    </submittedName>
</protein>